<accession>A0A6J5MFM3</accession>
<proteinExistence type="predicted"/>
<protein>
    <recommendedName>
        <fullName evidence="2">Tail fiber protein</fullName>
    </recommendedName>
</protein>
<reference evidence="1" key="1">
    <citation type="submission" date="2020-04" db="EMBL/GenBank/DDBJ databases">
        <authorList>
            <person name="Chiriac C."/>
            <person name="Salcher M."/>
            <person name="Ghai R."/>
            <person name="Kavagutti S V."/>
        </authorList>
    </citation>
    <scope>NUCLEOTIDE SEQUENCE</scope>
</reference>
<organism evidence="1">
    <name type="scientific">uncultured Caudovirales phage</name>
    <dbReference type="NCBI Taxonomy" id="2100421"/>
    <lineage>
        <taxon>Viruses</taxon>
        <taxon>Duplodnaviria</taxon>
        <taxon>Heunggongvirae</taxon>
        <taxon>Uroviricota</taxon>
        <taxon>Caudoviricetes</taxon>
        <taxon>Peduoviridae</taxon>
        <taxon>Maltschvirus</taxon>
        <taxon>Maltschvirus maltsch</taxon>
    </lineage>
</organism>
<evidence type="ECO:0008006" key="2">
    <source>
        <dbReference type="Google" id="ProtNLM"/>
    </source>
</evidence>
<dbReference type="EMBL" id="LR796429">
    <property type="protein sequence ID" value="CAB4144113.1"/>
    <property type="molecule type" value="Genomic_DNA"/>
</dbReference>
<sequence>MTKYLFKNNATGSLAASISSLDVTLTLTVGEGSFFPLPVAGEAFRITVQSGTLFEIMECTARSGDILTVVRARESTTGRAWAAGASVDQRLTAGIMDAVRDNTPAIQTVAALTPAANYMAYYSGSSSASLTSLTAYARTLIGSADAAAARSILDAVGTAATQTLTNKTLTAPTLDQPVVNGASGALAIPAGPDTLVGRASTDTLTNKTLTSPVINGGSVAGASGVFTTLADAIGGVRVVPQNAQTAAYVLLAADAGKHISITTGGITVPPSVFAIGENITIYNNSASNQTITQGAGVTIRLAGTVNTGTRTILPYGLVTVMCVSANTFVATGAGLT</sequence>
<gene>
    <name evidence="1" type="ORF">UFOVP470_15</name>
</gene>
<name>A0A6J5MFM3_9CAUD</name>
<evidence type="ECO:0000313" key="1">
    <source>
        <dbReference type="EMBL" id="CAB4144113.1"/>
    </source>
</evidence>